<dbReference type="SUPFAM" id="SSF51735">
    <property type="entry name" value="NAD(P)-binding Rossmann-fold domains"/>
    <property type="match status" value="1"/>
</dbReference>
<dbReference type="InterPro" id="IPR036291">
    <property type="entry name" value="NAD(P)-bd_dom_sf"/>
</dbReference>
<proteinExistence type="inferred from homology"/>
<feature type="region of interest" description="Disordered" evidence="4">
    <location>
        <begin position="245"/>
        <end position="268"/>
    </location>
</feature>
<organism evidence="6 7">
    <name type="scientific">Roseateles violae</name>
    <dbReference type="NCBI Taxonomy" id="3058042"/>
    <lineage>
        <taxon>Bacteria</taxon>
        <taxon>Pseudomonadati</taxon>
        <taxon>Pseudomonadota</taxon>
        <taxon>Betaproteobacteria</taxon>
        <taxon>Burkholderiales</taxon>
        <taxon>Sphaerotilaceae</taxon>
        <taxon>Roseateles</taxon>
    </lineage>
</organism>
<dbReference type="EMBL" id="JAUHHC010000003">
    <property type="protein sequence ID" value="MDN3921300.1"/>
    <property type="molecule type" value="Genomic_DNA"/>
</dbReference>
<evidence type="ECO:0000313" key="7">
    <source>
        <dbReference type="Proteomes" id="UP001228044"/>
    </source>
</evidence>
<evidence type="ECO:0000256" key="4">
    <source>
        <dbReference type="SAM" id="MobiDB-lite"/>
    </source>
</evidence>
<dbReference type="InterPro" id="IPR001509">
    <property type="entry name" value="Epimerase_deHydtase"/>
</dbReference>
<keyword evidence="7" id="KW-1185">Reference proteome</keyword>
<dbReference type="Proteomes" id="UP001228044">
    <property type="component" value="Unassembled WGS sequence"/>
</dbReference>
<evidence type="ECO:0000256" key="1">
    <source>
        <dbReference type="ARBA" id="ARBA00007637"/>
    </source>
</evidence>
<protein>
    <submittedName>
        <fullName evidence="6">NAD(P)-dependent oxidoreductase</fullName>
    </submittedName>
</protein>
<keyword evidence="2" id="KW-0560">Oxidoreductase</keyword>
<evidence type="ECO:0000259" key="5">
    <source>
        <dbReference type="Pfam" id="PF01370"/>
    </source>
</evidence>
<evidence type="ECO:0000313" key="6">
    <source>
        <dbReference type="EMBL" id="MDN3921300.1"/>
    </source>
</evidence>
<dbReference type="PANTHER" id="PTHR43103:SF5">
    <property type="entry name" value="4-EPIMERASE, PUTATIVE (AFU_ORTHOLOGUE AFUA_7G00360)-RELATED"/>
    <property type="match status" value="1"/>
</dbReference>
<dbReference type="RefSeq" id="WP_290359600.1">
    <property type="nucleotide sequence ID" value="NZ_JAUHHC010000003.1"/>
</dbReference>
<gene>
    <name evidence="6" type="ORF">QWJ38_13485</name>
</gene>
<keyword evidence="3" id="KW-0520">NAD</keyword>
<dbReference type="Gene3D" id="3.40.50.720">
    <property type="entry name" value="NAD(P)-binding Rossmann-like Domain"/>
    <property type="match status" value="1"/>
</dbReference>
<evidence type="ECO:0000256" key="2">
    <source>
        <dbReference type="ARBA" id="ARBA00023002"/>
    </source>
</evidence>
<accession>A0ABT8DW84</accession>
<dbReference type="PANTHER" id="PTHR43103">
    <property type="entry name" value="NUCLEOSIDE-DIPHOSPHATE-SUGAR EPIMERASE"/>
    <property type="match status" value="1"/>
</dbReference>
<sequence>MSSIYPTLLLTGAAGVLGRQLRPSLAQACQTLRLSDRGSCGPTAAHEQDRPCQLADRAAMEALLQGVDAVVHLGGVSVESPFEQIAPANIEGVFHLYEAARLAGTRRIVFASSNHVTGCYPQGEAIGPDSAPRPDGYYGVAKLFGENLARLYWDRHGIETVCLRIGTATAEPPDRRALSTWLGFEDLRRLVLAALAAPGVGFLSVYGVSANPQRWWSDAGWERIGYAPQQSAEAWRKQIQDLAPPADSPEARLQGGSFLGLGPWTRQP</sequence>
<name>A0ABT8DW84_9BURK</name>
<dbReference type="Pfam" id="PF01370">
    <property type="entry name" value="Epimerase"/>
    <property type="match status" value="1"/>
</dbReference>
<reference evidence="6 7" key="1">
    <citation type="submission" date="2023-06" db="EMBL/GenBank/DDBJ databases">
        <title>Pelomonas sp. PFR6 16S ribosomal RNA gene Genome sequencing and assembly.</title>
        <authorList>
            <person name="Woo H."/>
        </authorList>
    </citation>
    <scope>NUCLEOTIDE SEQUENCE [LARGE SCALE GENOMIC DNA]</scope>
    <source>
        <strain evidence="6 7">PFR6</strain>
    </source>
</reference>
<evidence type="ECO:0000256" key="3">
    <source>
        <dbReference type="ARBA" id="ARBA00023027"/>
    </source>
</evidence>
<comment type="similarity">
    <text evidence="1">Belongs to the NAD(P)-dependent epimerase/dehydratase family.</text>
</comment>
<dbReference type="CDD" id="cd08946">
    <property type="entry name" value="SDR_e"/>
    <property type="match status" value="1"/>
</dbReference>
<feature type="domain" description="NAD-dependent epimerase/dehydratase" evidence="5">
    <location>
        <begin position="9"/>
        <end position="169"/>
    </location>
</feature>
<comment type="caution">
    <text evidence="6">The sequence shown here is derived from an EMBL/GenBank/DDBJ whole genome shotgun (WGS) entry which is preliminary data.</text>
</comment>